<accession>A0A6J4N7D0</accession>
<reference evidence="1" key="1">
    <citation type="submission" date="2020-02" db="EMBL/GenBank/DDBJ databases">
        <authorList>
            <person name="Meier V. D."/>
        </authorList>
    </citation>
    <scope>NUCLEOTIDE SEQUENCE</scope>
    <source>
        <strain evidence="1">AVDCRST_MAG93</strain>
    </source>
</reference>
<name>A0A6J4N7D0_9CHLR</name>
<sequence length="116" mass="13233">MELQTPSLSKRHRDTTGDRLRLYDRPVEGHRNKFVITEDAAYFAPCQNNSPALVEILGEVFDLDDPQVHRDVDGRLFGGRIVLGYFEPATREVVIQTPLEASSYVQKRIEEIFGDV</sequence>
<dbReference type="EMBL" id="CADCTR010002982">
    <property type="protein sequence ID" value="CAA9376948.1"/>
    <property type="molecule type" value="Genomic_DNA"/>
</dbReference>
<dbReference type="AlphaFoldDB" id="A0A6J4N7D0"/>
<proteinExistence type="predicted"/>
<gene>
    <name evidence="1" type="ORF">AVDCRST_MAG93-8895</name>
</gene>
<organism evidence="1">
    <name type="scientific">uncultured Chloroflexia bacterium</name>
    <dbReference type="NCBI Taxonomy" id="1672391"/>
    <lineage>
        <taxon>Bacteria</taxon>
        <taxon>Bacillati</taxon>
        <taxon>Chloroflexota</taxon>
        <taxon>Chloroflexia</taxon>
        <taxon>environmental samples</taxon>
    </lineage>
</organism>
<protein>
    <submittedName>
        <fullName evidence="1">Uncharacterized protein</fullName>
    </submittedName>
</protein>
<evidence type="ECO:0000313" key="1">
    <source>
        <dbReference type="EMBL" id="CAA9376948.1"/>
    </source>
</evidence>